<dbReference type="RefSeq" id="XP_021861676.1">
    <property type="nucleotide sequence ID" value="XM_022005984.1"/>
</dbReference>
<evidence type="ECO:0000313" key="8">
    <source>
        <dbReference type="RefSeq" id="XP_021861676.1"/>
    </source>
</evidence>
<dbReference type="InterPro" id="IPR050588">
    <property type="entry name" value="WNK_Ser-Thr_kinase"/>
</dbReference>
<dbReference type="SUPFAM" id="SSF56112">
    <property type="entry name" value="Protein kinase-like (PK-like)"/>
    <property type="match status" value="1"/>
</dbReference>
<dbReference type="KEGG" id="soe:110800675"/>
<evidence type="ECO:0000259" key="6">
    <source>
        <dbReference type="PROSITE" id="PS50011"/>
    </source>
</evidence>
<evidence type="ECO:0000256" key="4">
    <source>
        <dbReference type="ARBA" id="ARBA00047899"/>
    </source>
</evidence>
<sequence length="356" mass="40163">MSLEHANIIKCFGLLAGSEKIQFITEISTSGNLLDYLQKHVLSNNTAIKNWCRQILEGLDYLYTRNPPVIHRDVNLENMFISGDTGIVKLGNFSLAMHLGEKYSRHKFEYCRRTYDASKFIAPEVKEGEECSTAIDIYSFGMCVLQMVTLEVPYSEVFNKHNAHKQARKGVMPDALERVADPVAKQFIERCLVPAYERPTANELLDDPFLSQTISSPVSNQNLADCLQVVPGQVDRLLPKRFKLRGEITKTSTDISLTVCIYYTSSESVTNTVYSRHDTVEQLVGRIATEHGLSDEELILVHELMEKMIIAVRDSKPGLEHYFEITCKNRKVIEVGQVDWFRACLSGQASSSGANQ</sequence>
<feature type="domain" description="Protein kinase" evidence="6">
    <location>
        <begin position="1"/>
        <end position="210"/>
    </location>
</feature>
<evidence type="ECO:0000256" key="3">
    <source>
        <dbReference type="ARBA" id="ARBA00022777"/>
    </source>
</evidence>
<evidence type="ECO:0000256" key="5">
    <source>
        <dbReference type="ARBA" id="ARBA00048679"/>
    </source>
</evidence>
<dbReference type="GO" id="GO:0005524">
    <property type="term" value="F:ATP binding"/>
    <property type="evidence" value="ECO:0007669"/>
    <property type="project" value="InterPro"/>
</dbReference>
<evidence type="ECO:0000256" key="2">
    <source>
        <dbReference type="ARBA" id="ARBA00022527"/>
    </source>
</evidence>
<dbReference type="GO" id="GO:0005737">
    <property type="term" value="C:cytoplasm"/>
    <property type="evidence" value="ECO:0000318"/>
    <property type="project" value="GO_Central"/>
</dbReference>
<name>A0A9R0J694_SPIOL</name>
<reference evidence="7" key="1">
    <citation type="journal article" date="2021" name="Nat. Commun.">
        <title>Genomic analyses provide insights into spinach domestication and the genetic basis of agronomic traits.</title>
        <authorList>
            <person name="Cai X."/>
            <person name="Sun X."/>
            <person name="Xu C."/>
            <person name="Sun H."/>
            <person name="Wang X."/>
            <person name="Ge C."/>
            <person name="Zhang Z."/>
            <person name="Wang Q."/>
            <person name="Fei Z."/>
            <person name="Jiao C."/>
            <person name="Wang Q."/>
        </authorList>
    </citation>
    <scope>NUCLEOTIDE SEQUENCE [LARGE SCALE GENOMIC DNA]</scope>
    <source>
        <strain evidence="7">cv. Varoflay</strain>
    </source>
</reference>
<dbReference type="PROSITE" id="PS50011">
    <property type="entry name" value="PROTEIN_KINASE_DOM"/>
    <property type="match status" value="1"/>
</dbReference>
<dbReference type="InterPro" id="IPR011009">
    <property type="entry name" value="Kinase-like_dom_sf"/>
</dbReference>
<proteinExistence type="predicted"/>
<gene>
    <name evidence="8" type="primary">LOC110800675</name>
</gene>
<evidence type="ECO:0000256" key="1">
    <source>
        <dbReference type="ARBA" id="ARBA00012513"/>
    </source>
</evidence>
<dbReference type="GeneID" id="110800675"/>
<evidence type="ECO:0000313" key="7">
    <source>
        <dbReference type="Proteomes" id="UP000813463"/>
    </source>
</evidence>
<dbReference type="OrthoDB" id="4062651at2759"/>
<organism evidence="7 8">
    <name type="scientific">Spinacia oleracea</name>
    <name type="common">Spinach</name>
    <dbReference type="NCBI Taxonomy" id="3562"/>
    <lineage>
        <taxon>Eukaryota</taxon>
        <taxon>Viridiplantae</taxon>
        <taxon>Streptophyta</taxon>
        <taxon>Embryophyta</taxon>
        <taxon>Tracheophyta</taxon>
        <taxon>Spermatophyta</taxon>
        <taxon>Magnoliopsida</taxon>
        <taxon>eudicotyledons</taxon>
        <taxon>Gunneridae</taxon>
        <taxon>Pentapetalae</taxon>
        <taxon>Caryophyllales</taxon>
        <taxon>Chenopodiaceae</taxon>
        <taxon>Chenopodioideae</taxon>
        <taxon>Anserineae</taxon>
        <taxon>Spinacia</taxon>
    </lineage>
</organism>
<dbReference type="GO" id="GO:0004674">
    <property type="term" value="F:protein serine/threonine kinase activity"/>
    <property type="evidence" value="ECO:0000318"/>
    <property type="project" value="GO_Central"/>
</dbReference>
<accession>A0A9R0J694</accession>
<dbReference type="EC" id="2.7.11.1" evidence="1"/>
<dbReference type="Gene3D" id="1.10.510.10">
    <property type="entry name" value="Transferase(Phosphotransferase) domain 1"/>
    <property type="match status" value="1"/>
</dbReference>
<comment type="catalytic activity">
    <reaction evidence="5">
        <text>L-seryl-[protein] + ATP = O-phospho-L-seryl-[protein] + ADP + H(+)</text>
        <dbReference type="Rhea" id="RHEA:17989"/>
        <dbReference type="Rhea" id="RHEA-COMP:9863"/>
        <dbReference type="Rhea" id="RHEA-COMP:11604"/>
        <dbReference type="ChEBI" id="CHEBI:15378"/>
        <dbReference type="ChEBI" id="CHEBI:29999"/>
        <dbReference type="ChEBI" id="CHEBI:30616"/>
        <dbReference type="ChEBI" id="CHEBI:83421"/>
        <dbReference type="ChEBI" id="CHEBI:456216"/>
        <dbReference type="EC" id="2.7.11.1"/>
    </reaction>
</comment>
<protein>
    <recommendedName>
        <fullName evidence="1">non-specific serine/threonine protein kinase</fullName>
        <ecNumber evidence="1">2.7.11.1</ecNumber>
    </recommendedName>
</protein>
<comment type="catalytic activity">
    <reaction evidence="4">
        <text>L-threonyl-[protein] + ATP = O-phospho-L-threonyl-[protein] + ADP + H(+)</text>
        <dbReference type="Rhea" id="RHEA:46608"/>
        <dbReference type="Rhea" id="RHEA-COMP:11060"/>
        <dbReference type="Rhea" id="RHEA-COMP:11605"/>
        <dbReference type="ChEBI" id="CHEBI:15378"/>
        <dbReference type="ChEBI" id="CHEBI:30013"/>
        <dbReference type="ChEBI" id="CHEBI:30616"/>
        <dbReference type="ChEBI" id="CHEBI:61977"/>
        <dbReference type="ChEBI" id="CHEBI:456216"/>
        <dbReference type="EC" id="2.7.11.1"/>
    </reaction>
</comment>
<keyword evidence="3 8" id="KW-0418">Kinase</keyword>
<dbReference type="InterPro" id="IPR000719">
    <property type="entry name" value="Prot_kinase_dom"/>
</dbReference>
<dbReference type="PANTHER" id="PTHR13902">
    <property type="entry name" value="SERINE/THREONINE-PROTEIN KINASE WNK WITH NO LYSINE -RELATED"/>
    <property type="match status" value="1"/>
</dbReference>
<dbReference type="Pfam" id="PF00069">
    <property type="entry name" value="Pkinase"/>
    <property type="match status" value="1"/>
</dbReference>
<reference evidence="8" key="2">
    <citation type="submission" date="2025-08" db="UniProtKB">
        <authorList>
            <consortium name="RefSeq"/>
        </authorList>
    </citation>
    <scope>IDENTIFICATION</scope>
    <source>
        <tissue evidence="8">Leaf</tissue>
    </source>
</reference>
<dbReference type="Proteomes" id="UP000813463">
    <property type="component" value="Chromosome 4"/>
</dbReference>
<keyword evidence="3 8" id="KW-0808">Transferase</keyword>
<keyword evidence="2" id="KW-0723">Serine/threonine-protein kinase</keyword>
<dbReference type="GO" id="GO:0035556">
    <property type="term" value="P:intracellular signal transduction"/>
    <property type="evidence" value="ECO:0000318"/>
    <property type="project" value="GO_Central"/>
</dbReference>
<keyword evidence="7" id="KW-1185">Reference proteome</keyword>
<dbReference type="AlphaFoldDB" id="A0A9R0J694"/>